<reference evidence="3 5" key="1">
    <citation type="submission" date="2017-02" db="EMBL/GenBank/DDBJ databases">
        <title>Draft genome sequence of Moraxella caviae CCUG 355 type strain.</title>
        <authorList>
            <person name="Engstrom-Jakobsson H."/>
            <person name="Salva-Serra F."/>
            <person name="Thorell K."/>
            <person name="Gonzales-Siles L."/>
            <person name="Karlsson R."/>
            <person name="Boulund F."/>
            <person name="Engstrand L."/>
            <person name="Moore E."/>
        </authorList>
    </citation>
    <scope>NUCLEOTIDE SEQUENCE [LARGE SCALE GENOMIC DNA]</scope>
    <source>
        <strain evidence="3 5">CCUG 355</strain>
    </source>
</reference>
<evidence type="ECO:0000313" key="5">
    <source>
        <dbReference type="Proteomes" id="UP000190435"/>
    </source>
</evidence>
<protein>
    <submittedName>
        <fullName evidence="3">Uncharacterized protein</fullName>
    </submittedName>
</protein>
<dbReference type="EMBL" id="MUXU01000005">
    <property type="protein sequence ID" value="OOR93209.1"/>
    <property type="molecule type" value="Genomic_DNA"/>
</dbReference>
<feature type="coiled-coil region" evidence="1">
    <location>
        <begin position="127"/>
        <end position="177"/>
    </location>
</feature>
<keyword evidence="2" id="KW-0812">Transmembrane</keyword>
<dbReference type="Proteomes" id="UP000255279">
    <property type="component" value="Unassembled WGS sequence"/>
</dbReference>
<proteinExistence type="predicted"/>
<dbReference type="AlphaFoldDB" id="A0A1T0AC51"/>
<evidence type="ECO:0000256" key="2">
    <source>
        <dbReference type="SAM" id="Phobius"/>
    </source>
</evidence>
<feature type="transmembrane region" description="Helical" evidence="2">
    <location>
        <begin position="227"/>
        <end position="245"/>
    </location>
</feature>
<reference evidence="4 6" key="2">
    <citation type="submission" date="2018-06" db="EMBL/GenBank/DDBJ databases">
        <authorList>
            <consortium name="Pathogen Informatics"/>
            <person name="Doyle S."/>
        </authorList>
    </citation>
    <scope>NUCLEOTIDE SEQUENCE [LARGE SCALE GENOMIC DNA]</scope>
    <source>
        <strain evidence="4 6">NCTC10293</strain>
    </source>
</reference>
<accession>A0A1T0AC51</accession>
<evidence type="ECO:0000313" key="3">
    <source>
        <dbReference type="EMBL" id="OOR93209.1"/>
    </source>
</evidence>
<dbReference type="RefSeq" id="WP_078275594.1">
    <property type="nucleotide sequence ID" value="NZ_CAACXO010000050.1"/>
</dbReference>
<sequence length="247" mass="28004">MQLKSLSDMPKTLDDLFADDDLGLFANVKAKNQTRSLSALAQKFLEITDFVEEKGREPNPQGDLSEKQLARSLDKIRSNEAQCKELAEFDRLQLLAGKPNALNQREEKTVAEAVMVEKVDAENPPAEEAIEEEIEKKIEEIIEARTLQNIATEKTVVEQVVQAVEKLENFADKQEKNDTSPNEAKITVTTPQSTSQWVENATHDSQNRPVMVQNKEEAQCPKSKRPFLTALMICLMMILLVYWIWAM</sequence>
<evidence type="ECO:0000313" key="6">
    <source>
        <dbReference type="Proteomes" id="UP000255279"/>
    </source>
</evidence>
<keyword evidence="1" id="KW-0175">Coiled coil</keyword>
<organism evidence="3 5">
    <name type="scientific">Moraxella caviae</name>
    <dbReference type="NCBI Taxonomy" id="34060"/>
    <lineage>
        <taxon>Bacteria</taxon>
        <taxon>Pseudomonadati</taxon>
        <taxon>Pseudomonadota</taxon>
        <taxon>Gammaproteobacteria</taxon>
        <taxon>Moraxellales</taxon>
        <taxon>Moraxellaceae</taxon>
        <taxon>Moraxella</taxon>
    </lineage>
</organism>
<dbReference type="EMBL" id="UGQE01000001">
    <property type="protein sequence ID" value="STZ10481.1"/>
    <property type="molecule type" value="Genomic_DNA"/>
</dbReference>
<dbReference type="Proteomes" id="UP000190435">
    <property type="component" value="Unassembled WGS sequence"/>
</dbReference>
<dbReference type="STRING" id="34060.B0181_00775"/>
<evidence type="ECO:0000313" key="4">
    <source>
        <dbReference type="EMBL" id="STZ10481.1"/>
    </source>
</evidence>
<gene>
    <name evidence="3" type="ORF">B0181_00775</name>
    <name evidence="4" type="ORF">NCTC10293_00816</name>
</gene>
<evidence type="ECO:0000256" key="1">
    <source>
        <dbReference type="SAM" id="Coils"/>
    </source>
</evidence>
<keyword evidence="2" id="KW-1133">Transmembrane helix</keyword>
<name>A0A1T0AC51_9GAMM</name>
<keyword evidence="2" id="KW-0472">Membrane</keyword>
<keyword evidence="5" id="KW-1185">Reference proteome</keyword>